<feature type="domain" description="Methyltransferase" evidence="1">
    <location>
        <begin position="41"/>
        <end position="136"/>
    </location>
</feature>
<dbReference type="Gene3D" id="2.20.130.10">
    <property type="entry name" value="CAC2371-like domains"/>
    <property type="match status" value="1"/>
</dbReference>
<dbReference type="InterPro" id="IPR029063">
    <property type="entry name" value="SAM-dependent_MTases_sf"/>
</dbReference>
<evidence type="ECO:0000259" key="1">
    <source>
        <dbReference type="Pfam" id="PF13649"/>
    </source>
</evidence>
<dbReference type="Gene3D" id="3.40.50.150">
    <property type="entry name" value="Vaccinia Virus protein VP39"/>
    <property type="match status" value="1"/>
</dbReference>
<evidence type="ECO:0000313" key="2">
    <source>
        <dbReference type="EMBL" id="MCQ4166738.1"/>
    </source>
</evidence>
<dbReference type="Pfam" id="PF13649">
    <property type="entry name" value="Methyltransf_25"/>
    <property type="match status" value="1"/>
</dbReference>
<evidence type="ECO:0000313" key="3">
    <source>
        <dbReference type="Proteomes" id="UP001165498"/>
    </source>
</evidence>
<dbReference type="GO" id="GO:0008168">
    <property type="term" value="F:methyltransferase activity"/>
    <property type="evidence" value="ECO:0007669"/>
    <property type="project" value="UniProtKB-KW"/>
</dbReference>
<dbReference type="Proteomes" id="UP001165498">
    <property type="component" value="Unassembled WGS sequence"/>
</dbReference>
<protein>
    <submittedName>
        <fullName evidence="2">Class I SAM-dependent methyltransferase</fullName>
    </submittedName>
</protein>
<gene>
    <name evidence="2" type="ORF">NM961_18655</name>
</gene>
<dbReference type="SUPFAM" id="SSF53335">
    <property type="entry name" value="S-adenosyl-L-methionine-dependent methyltransferases"/>
    <property type="match status" value="1"/>
</dbReference>
<accession>A0ABT1QWT2</accession>
<keyword evidence="2" id="KW-0489">Methyltransferase</keyword>
<dbReference type="CDD" id="cd02440">
    <property type="entry name" value="AdoMet_MTases"/>
    <property type="match status" value="1"/>
</dbReference>
<keyword evidence="3" id="KW-1185">Reference proteome</keyword>
<sequence>MKTWSYDAIADVYATDMGQSMPFDDVGWYRELCRAQGGAALELGCGSGRILIELAAAGLDICGADRSLPMLRRLRADAALRGLAAPALLQMDLRALAIRGRFRTILLPYSLITYLTDPAVAAQLLTRLRALLQPGGVIVLDAFVPRPVESFSDYRLDYRRPHGDGLLERRKRIAVQADGCNRIQRWYRLLGADEALREEFHTDETIRPYAPAELHALAAAAGLAVCGEVRDYGSATDAAGEARFVSLILALPGENA</sequence>
<reference evidence="2" key="1">
    <citation type="submission" date="2022-07" db="EMBL/GenBank/DDBJ databases">
        <title>Tahibacter sp., a new gammaproteobacterium isolated from the silt sample collected at pig farm.</title>
        <authorList>
            <person name="Chen H."/>
        </authorList>
    </citation>
    <scope>NUCLEOTIDE SEQUENCE</scope>
    <source>
        <strain evidence="2">P2K</strain>
    </source>
</reference>
<comment type="caution">
    <text evidence="2">The sequence shown here is derived from an EMBL/GenBank/DDBJ whole genome shotgun (WGS) entry which is preliminary data.</text>
</comment>
<dbReference type="EMBL" id="JANFQO010000020">
    <property type="protein sequence ID" value="MCQ4166738.1"/>
    <property type="molecule type" value="Genomic_DNA"/>
</dbReference>
<name>A0ABT1QWT2_9GAMM</name>
<keyword evidence="2" id="KW-0808">Transferase</keyword>
<organism evidence="2 3">
    <name type="scientific">Tahibacter harae</name>
    <dbReference type="NCBI Taxonomy" id="2963937"/>
    <lineage>
        <taxon>Bacteria</taxon>
        <taxon>Pseudomonadati</taxon>
        <taxon>Pseudomonadota</taxon>
        <taxon>Gammaproteobacteria</taxon>
        <taxon>Lysobacterales</taxon>
        <taxon>Rhodanobacteraceae</taxon>
        <taxon>Tahibacter</taxon>
    </lineage>
</organism>
<dbReference type="GO" id="GO:0032259">
    <property type="term" value="P:methylation"/>
    <property type="evidence" value="ECO:0007669"/>
    <property type="project" value="UniProtKB-KW"/>
</dbReference>
<dbReference type="InterPro" id="IPR041698">
    <property type="entry name" value="Methyltransf_25"/>
</dbReference>
<proteinExistence type="predicted"/>
<dbReference type="RefSeq" id="WP_255915926.1">
    <property type="nucleotide sequence ID" value="NZ_JANFQO010000020.1"/>
</dbReference>